<dbReference type="GO" id="GO:0004518">
    <property type="term" value="F:nuclease activity"/>
    <property type="evidence" value="ECO:0007669"/>
    <property type="project" value="InterPro"/>
</dbReference>
<dbReference type="SUPFAM" id="SSF103256">
    <property type="entry name" value="Hypothetical protein TM0160"/>
    <property type="match status" value="1"/>
</dbReference>
<dbReference type="OrthoDB" id="9788698at2"/>
<proteinExistence type="predicted"/>
<protein>
    <submittedName>
        <fullName evidence="2">Bifunctional nuclease family protein</fullName>
    </submittedName>
</protein>
<dbReference type="Gene3D" id="3.10.690.10">
    <property type="entry name" value="Bifunctional nuclease domain"/>
    <property type="match status" value="1"/>
</dbReference>
<organism evidence="2 3">
    <name type="scientific">Microbacterium hatanonis</name>
    <dbReference type="NCBI Taxonomy" id="404366"/>
    <lineage>
        <taxon>Bacteria</taxon>
        <taxon>Bacillati</taxon>
        <taxon>Actinomycetota</taxon>
        <taxon>Actinomycetes</taxon>
        <taxon>Micrococcales</taxon>
        <taxon>Microbacteriaceae</taxon>
        <taxon>Microbacterium</taxon>
    </lineage>
</organism>
<name>A0A5C8I4X0_9MICO</name>
<sequence>MVQVRVIGVARDTEQQHVILLKPVDEAAAEGRMLPVWIGEQEATAILVAVQGSITPRPLAHDLMASMLHELEAEVERVEVTRIEDGTYFAEITLFTPHGLRVIDARPSDAIALASRTHTSIWVADEVLDVAGVEDTVSEPAADEHEVDEFRRFLEGVDPEDFSD</sequence>
<dbReference type="Pfam" id="PF02577">
    <property type="entry name" value="BFN_dom"/>
    <property type="match status" value="1"/>
</dbReference>
<evidence type="ECO:0000259" key="1">
    <source>
        <dbReference type="PROSITE" id="PS51658"/>
    </source>
</evidence>
<dbReference type="InterPro" id="IPR036104">
    <property type="entry name" value="BFN_sf"/>
</dbReference>
<evidence type="ECO:0000313" key="3">
    <source>
        <dbReference type="Proteomes" id="UP000321034"/>
    </source>
</evidence>
<comment type="caution">
    <text evidence="2">The sequence shown here is derived from an EMBL/GenBank/DDBJ whole genome shotgun (WGS) entry which is preliminary data.</text>
</comment>
<dbReference type="PROSITE" id="PS51658">
    <property type="entry name" value="BFN"/>
    <property type="match status" value="1"/>
</dbReference>
<dbReference type="PANTHER" id="PTHR15160">
    <property type="entry name" value="VON HIPPEL-LINDAU PROTEIN"/>
    <property type="match status" value="1"/>
</dbReference>
<feature type="domain" description="BFN" evidence="1">
    <location>
        <begin position="1"/>
        <end position="135"/>
    </location>
</feature>
<gene>
    <name evidence="2" type="ORF">FVP77_01365</name>
</gene>
<dbReference type="PANTHER" id="PTHR15160:SF1">
    <property type="entry name" value="VON HIPPEL-LINDAU DISEASE TUMOR SUPPRESSOR"/>
    <property type="match status" value="1"/>
</dbReference>
<dbReference type="EMBL" id="VRSV01000001">
    <property type="protein sequence ID" value="TXK13746.1"/>
    <property type="molecule type" value="Genomic_DNA"/>
</dbReference>
<dbReference type="AlphaFoldDB" id="A0A5C8I4X0"/>
<dbReference type="Proteomes" id="UP000321034">
    <property type="component" value="Unassembled WGS sequence"/>
</dbReference>
<dbReference type="InterPro" id="IPR003729">
    <property type="entry name" value="Bi_nuclease_dom"/>
</dbReference>
<accession>A0A5C8I4X0</accession>
<evidence type="ECO:0000313" key="2">
    <source>
        <dbReference type="EMBL" id="TXK13746.1"/>
    </source>
</evidence>
<reference evidence="2 3" key="1">
    <citation type="submission" date="2019-08" db="EMBL/GenBank/DDBJ databases">
        <authorList>
            <person name="Dong K."/>
        </authorList>
    </citation>
    <scope>NUCLEOTIDE SEQUENCE [LARGE SCALE GENOMIC DNA]</scope>
    <source>
        <strain evidence="2 3">JCM14558</strain>
    </source>
</reference>
<keyword evidence="3" id="KW-1185">Reference proteome</keyword>